<sequence length="1494" mass="166575">MEIPPNPIENCHPIIGAAHSTQIELLPATKKKRAPRSSELDDPLIRNEIEFLFTTNCWALGAIVEHINKTYGLNLKQHQYRDRLVKWGCKKRLTHQEYQKVYQAVAARSALGKRSRIFLDETTEVPEKRFKRWESRNVTFTDRLFSKGNLGVSAGHCPSGRTIESCRTPADNTASRVFDKTKSYGLVRTPSPNPEAYILPIVKKSVILYSPRTPIGQLGQSLEQFLPQNLRGSTNNELAVGIRVPDHLPVIGVIIYLLSNKILGHFDGTQIHLLLDKVDKHGFRNHLQKLLSNNSPSILATCSVLITYFYLRKDDEMLNFVYDHHPQLKKSLYDHLHVFLHRQPVVDREKALKDIISDIVNAQLFPESVREAQDLLFACKMNLKYLTSFCRLWHPQKASLLEAGSYVGRLEDIPLYSPTVAGLKLLLGCGFRRYKYTLLFEAIVLDKKDATGVLCQNLGIQFGRSEITSSNRDAKLKPTWELLERVTFYDIAAKCTTEIISPHAFEWLESKDPVDLVLVQAACAQPFLTEYLVEILQWKYSIPAERAACMAIDALPRGPGYRKIYDDEFGGIFSLDIFSSEDDQRALVLDLLLNFGVDPNRTNFWQTSVWKEIISVDLTDWSPNSSLEAILGVLLDCGTDTNGCVKIDLLNEISCSIDSAYYECFYEPYFYFEEINTPIEIAFTLKYSWIFCFLLEESVITDSFCYRLSSGAYTRSDVHAGFVQAIKDRDRETIEELWACRISGNWEVNSALESGDIAAAKEILLRNDRNSLAILLAFQLCLFYDERYVSFSNVYEILEFILQMGVHTNLSPAFWNDRRKNLFRYCLSRAIFKDNPEFLKLLMKFYPADTRAARSQNTVSVRYHQFQEDDIFLLDKAAQYSLACLKFLISQGFHINEGNSGNYNETALRGAIQSGNLETVAYILSEGGNIYAPCGHETSAIAFAIKEGRLDSLAMMLDAVPNSYPLASAAIEDPAITNEYIVEYVRGWKHRETCVNMEEESLISDGSSISSVIPSAPPQFLLQSTGAFENFYAVLIDDGSLLFTELASSSLATTFKLTANDQLLTIADPEEAIFFQANLTDLASVSSTSAFHLERKTVLGGEHIARQTISATALGDLIHQVPGLVPPTGITAAFYFSSGELQLNFSGFTYVLYKQLQTPPLPLSPPPLLYWIPYDIITKNEYQSFCSDLLGNTANVTETSTAIVSSATSTYTSVINGVTYISTSTTYTGTITTTEYSYSQYVAINAMMQARNARRAIITPASLVSFDDARVRAGCSNAAAVPSTYTTTAFTTTSYLYISAIPSTSNPALVVSTPSITVISTSIWLTSTIAAVGFLRATVPTLTSFQPYLYLTIVPGIETPSSYPEVLTAPPSSTGKSWTSGFAISTAPDGSQSRGVILWQEVLANAPDLGLFGFPLTTATSTFALATNKPDLLPPNMAFSPDLFRVAVADINVLAFLPQSPLFVTWNGTDNAFYIDPANSPGNMSTFWYFEDSN</sequence>
<dbReference type="SUPFAM" id="SSF48403">
    <property type="entry name" value="Ankyrin repeat"/>
    <property type="match status" value="1"/>
</dbReference>
<organism evidence="2 3">
    <name type="scientific">Orbilia ellipsospora</name>
    <dbReference type="NCBI Taxonomy" id="2528407"/>
    <lineage>
        <taxon>Eukaryota</taxon>
        <taxon>Fungi</taxon>
        <taxon>Dikarya</taxon>
        <taxon>Ascomycota</taxon>
        <taxon>Pezizomycotina</taxon>
        <taxon>Orbiliomycetes</taxon>
        <taxon>Orbiliales</taxon>
        <taxon>Orbiliaceae</taxon>
        <taxon>Orbilia</taxon>
    </lineage>
</organism>
<protein>
    <recommendedName>
        <fullName evidence="1">Clr5 domain-containing protein</fullName>
    </recommendedName>
</protein>
<dbReference type="InterPro" id="IPR002110">
    <property type="entry name" value="Ankyrin_rpt"/>
</dbReference>
<feature type="domain" description="Clr5" evidence="1">
    <location>
        <begin position="46"/>
        <end position="91"/>
    </location>
</feature>
<name>A0AAV9WR50_9PEZI</name>
<dbReference type="EMBL" id="JAVHJO010000019">
    <property type="protein sequence ID" value="KAK6523103.1"/>
    <property type="molecule type" value="Genomic_DNA"/>
</dbReference>
<dbReference type="Pfam" id="PF14420">
    <property type="entry name" value="Clr5"/>
    <property type="match status" value="1"/>
</dbReference>
<comment type="caution">
    <text evidence="2">The sequence shown here is derived from an EMBL/GenBank/DDBJ whole genome shotgun (WGS) entry which is preliminary data.</text>
</comment>
<dbReference type="InterPro" id="IPR025676">
    <property type="entry name" value="Clr5_dom"/>
</dbReference>
<proteinExistence type="predicted"/>
<dbReference type="Proteomes" id="UP001365542">
    <property type="component" value="Unassembled WGS sequence"/>
</dbReference>
<accession>A0AAV9WR50</accession>
<reference evidence="2 3" key="1">
    <citation type="submission" date="2019-10" db="EMBL/GenBank/DDBJ databases">
        <authorList>
            <person name="Palmer J.M."/>
        </authorList>
    </citation>
    <scope>NUCLEOTIDE SEQUENCE [LARGE SCALE GENOMIC DNA]</scope>
    <source>
        <strain evidence="2 3">TWF694</strain>
    </source>
</reference>
<dbReference type="InterPro" id="IPR036770">
    <property type="entry name" value="Ankyrin_rpt-contain_sf"/>
</dbReference>
<evidence type="ECO:0000313" key="3">
    <source>
        <dbReference type="Proteomes" id="UP001365542"/>
    </source>
</evidence>
<keyword evidence="3" id="KW-1185">Reference proteome</keyword>
<evidence type="ECO:0000259" key="1">
    <source>
        <dbReference type="Pfam" id="PF14420"/>
    </source>
</evidence>
<gene>
    <name evidence="2" type="ORF">TWF694_006001</name>
</gene>
<dbReference type="SMART" id="SM00248">
    <property type="entry name" value="ANK"/>
    <property type="match status" value="3"/>
</dbReference>
<evidence type="ECO:0000313" key="2">
    <source>
        <dbReference type="EMBL" id="KAK6523103.1"/>
    </source>
</evidence>
<dbReference type="Gene3D" id="1.25.40.20">
    <property type="entry name" value="Ankyrin repeat-containing domain"/>
    <property type="match status" value="1"/>
</dbReference>